<dbReference type="Proteomes" id="UP000656244">
    <property type="component" value="Unassembled WGS sequence"/>
</dbReference>
<evidence type="ECO:0000313" key="3">
    <source>
        <dbReference type="Proteomes" id="UP000656244"/>
    </source>
</evidence>
<dbReference type="InterPro" id="IPR021255">
    <property type="entry name" value="DUF2807"/>
</dbReference>
<name>A0A923KLW4_9FLAO</name>
<organism evidence="2 3">
    <name type="scientific">Hyunsoonleella aquatilis</name>
    <dbReference type="NCBI Taxonomy" id="2762758"/>
    <lineage>
        <taxon>Bacteria</taxon>
        <taxon>Pseudomonadati</taxon>
        <taxon>Bacteroidota</taxon>
        <taxon>Flavobacteriia</taxon>
        <taxon>Flavobacteriales</taxon>
        <taxon>Flavobacteriaceae</taxon>
    </lineage>
</organism>
<dbReference type="EMBL" id="JACNMF010000006">
    <property type="protein sequence ID" value="MBC3759892.1"/>
    <property type="molecule type" value="Genomic_DNA"/>
</dbReference>
<reference evidence="2" key="1">
    <citation type="submission" date="2020-08" db="EMBL/GenBank/DDBJ databases">
        <title>Hyunsoonleella sp. strain SJ7 genome sequencing and assembly.</title>
        <authorList>
            <person name="Kim I."/>
        </authorList>
    </citation>
    <scope>NUCLEOTIDE SEQUENCE</scope>
    <source>
        <strain evidence="2">SJ7</strain>
    </source>
</reference>
<evidence type="ECO:0000313" key="2">
    <source>
        <dbReference type="EMBL" id="MBC3759892.1"/>
    </source>
</evidence>
<dbReference type="AlphaFoldDB" id="A0A923KLW4"/>
<dbReference type="Gene3D" id="2.160.20.120">
    <property type="match status" value="2"/>
</dbReference>
<sequence>MKTQYAIYLFLACGILLNSCSIDGIKASNNIITEERTLANFDEVDVSDDMEVIIKQGEVQSVKVTTSDNIIYNVTTRVDSGKLVARLKGNIRRLNVMRLEITMPTINRLSLSADSFGRLSGFENLDTFRVRVSSDAFISLSGSALSMDIDASSDAKIEGFDFQSKTCNVNCSSDASVSVTCTNDLTGSVSSDGVLFYKGNPTVNVSTSSDGAIINSN</sequence>
<proteinExistence type="predicted"/>
<keyword evidence="3" id="KW-1185">Reference proteome</keyword>
<dbReference type="Pfam" id="PF10988">
    <property type="entry name" value="DUF2807"/>
    <property type="match status" value="1"/>
</dbReference>
<evidence type="ECO:0000259" key="1">
    <source>
        <dbReference type="Pfam" id="PF10988"/>
    </source>
</evidence>
<protein>
    <submittedName>
        <fullName evidence="2">DUF2807 domain-containing protein</fullName>
    </submittedName>
</protein>
<dbReference type="RefSeq" id="WP_186563858.1">
    <property type="nucleotide sequence ID" value="NZ_JACNMF010000006.1"/>
</dbReference>
<comment type="caution">
    <text evidence="2">The sequence shown here is derived from an EMBL/GenBank/DDBJ whole genome shotgun (WGS) entry which is preliminary data.</text>
</comment>
<gene>
    <name evidence="2" type="ORF">H7U19_15880</name>
</gene>
<feature type="domain" description="Putative auto-transporter adhesin head GIN" evidence="1">
    <location>
        <begin position="40"/>
        <end position="201"/>
    </location>
</feature>
<accession>A0A923KLW4</accession>